<organism evidence="1 2">
    <name type="scientific">Brachionus plicatilis</name>
    <name type="common">Marine rotifer</name>
    <name type="synonym">Brachionus muelleri</name>
    <dbReference type="NCBI Taxonomy" id="10195"/>
    <lineage>
        <taxon>Eukaryota</taxon>
        <taxon>Metazoa</taxon>
        <taxon>Spiralia</taxon>
        <taxon>Gnathifera</taxon>
        <taxon>Rotifera</taxon>
        <taxon>Eurotatoria</taxon>
        <taxon>Monogononta</taxon>
        <taxon>Pseudotrocha</taxon>
        <taxon>Ploima</taxon>
        <taxon>Brachionidae</taxon>
        <taxon>Brachionus</taxon>
    </lineage>
</organism>
<proteinExistence type="predicted"/>
<sequence length="81" mass="9384">MSINVSEFMFVDLLSEAKPQMLKNLLINALQELKKQVCKLITILTPKSLNSHQISDDQTFCYLILYKKIKVEVLSVKHVYN</sequence>
<dbReference type="EMBL" id="REGN01000506">
    <property type="protein sequence ID" value="RNA41411.1"/>
    <property type="molecule type" value="Genomic_DNA"/>
</dbReference>
<gene>
    <name evidence="1" type="ORF">BpHYR1_033851</name>
</gene>
<keyword evidence="2" id="KW-1185">Reference proteome</keyword>
<comment type="caution">
    <text evidence="1">The sequence shown here is derived from an EMBL/GenBank/DDBJ whole genome shotgun (WGS) entry which is preliminary data.</text>
</comment>
<dbReference type="Proteomes" id="UP000276133">
    <property type="component" value="Unassembled WGS sequence"/>
</dbReference>
<reference evidence="1 2" key="1">
    <citation type="journal article" date="2018" name="Sci. Rep.">
        <title>Genomic signatures of local adaptation to the degree of environmental predictability in rotifers.</title>
        <authorList>
            <person name="Franch-Gras L."/>
            <person name="Hahn C."/>
            <person name="Garcia-Roger E.M."/>
            <person name="Carmona M.J."/>
            <person name="Serra M."/>
            <person name="Gomez A."/>
        </authorList>
    </citation>
    <scope>NUCLEOTIDE SEQUENCE [LARGE SCALE GENOMIC DNA]</scope>
    <source>
        <strain evidence="1">HYR1</strain>
    </source>
</reference>
<name>A0A3M7T038_BRAPC</name>
<dbReference type="AlphaFoldDB" id="A0A3M7T038"/>
<evidence type="ECO:0000313" key="2">
    <source>
        <dbReference type="Proteomes" id="UP000276133"/>
    </source>
</evidence>
<evidence type="ECO:0000313" key="1">
    <source>
        <dbReference type="EMBL" id="RNA41411.1"/>
    </source>
</evidence>
<accession>A0A3M7T038</accession>
<protein>
    <submittedName>
        <fullName evidence="1">Uncharacterized protein</fullName>
    </submittedName>
</protein>